<evidence type="ECO:0000313" key="3">
    <source>
        <dbReference type="Proteomes" id="UP000194154"/>
    </source>
</evidence>
<dbReference type="PANTHER" id="PTHR11603:SF147">
    <property type="entry name" value="MEMBRANE PROTEIN"/>
    <property type="match status" value="1"/>
</dbReference>
<feature type="transmembrane region" description="Helical" evidence="1">
    <location>
        <begin position="114"/>
        <end position="131"/>
    </location>
</feature>
<protein>
    <submittedName>
        <fullName evidence="2">Putative PIN and TRAM-domain containing protein</fullName>
        <ecNumber evidence="2">3.1.-.-</ecNumber>
    </submittedName>
</protein>
<dbReference type="EC" id="3.1.-.-" evidence="2"/>
<dbReference type="Gene3D" id="3.40.50.1010">
    <property type="entry name" value="5'-nuclease"/>
    <property type="match status" value="1"/>
</dbReference>
<dbReference type="GO" id="GO:0016787">
    <property type="term" value="F:hydrolase activity"/>
    <property type="evidence" value="ECO:0007669"/>
    <property type="project" value="UniProtKB-KW"/>
</dbReference>
<dbReference type="KEGG" id="mcak:MCCS_24360"/>
<dbReference type="AlphaFoldDB" id="A0A1W7AEI9"/>
<dbReference type="GeneID" id="35296502"/>
<proteinExistence type="predicted"/>
<dbReference type="SUPFAM" id="SSF88723">
    <property type="entry name" value="PIN domain-like"/>
    <property type="match status" value="1"/>
</dbReference>
<feature type="transmembrane region" description="Helical" evidence="1">
    <location>
        <begin position="41"/>
        <end position="59"/>
    </location>
</feature>
<dbReference type="RefSeq" id="WP_086043530.1">
    <property type="nucleotide sequence ID" value="NZ_CBCRZA010000008.1"/>
</dbReference>
<keyword evidence="2" id="KW-0378">Hydrolase</keyword>
<reference evidence="2 3" key="1">
    <citation type="journal article" date="2017" name="Int. J. Syst. Evol. Microbiol.">
        <title>Macrococcus canis sp. nov., a skin bacterium associated with infections in dogs.</title>
        <authorList>
            <person name="Gobeli Brawand S."/>
            <person name="Cotting K."/>
            <person name="Gomez-Sanz E."/>
            <person name="Collaud A."/>
            <person name="Thomann A."/>
            <person name="Brodard I."/>
            <person name="Rodriguez-Campos S."/>
            <person name="Strauss C."/>
            <person name="Perreten V."/>
        </authorList>
    </citation>
    <scope>NUCLEOTIDE SEQUENCE [LARGE SCALE GENOMIC DNA]</scope>
    <source>
        <strain evidence="2 3">KM45013</strain>
    </source>
</reference>
<keyword evidence="3" id="KW-1185">Reference proteome</keyword>
<name>A0A1W7AEI9_9STAP</name>
<accession>A0A1W7AEI9</accession>
<keyword evidence="1" id="KW-1133">Transmembrane helix</keyword>
<dbReference type="Proteomes" id="UP000194154">
    <property type="component" value="Chromosome"/>
</dbReference>
<keyword evidence="1" id="KW-0472">Membrane</keyword>
<dbReference type="CDD" id="cd09877">
    <property type="entry name" value="PIN_YacL-like"/>
    <property type="match status" value="1"/>
</dbReference>
<organism evidence="2 3">
    <name type="scientific">Macrococcoides canis</name>
    <dbReference type="NCBI Taxonomy" id="1855823"/>
    <lineage>
        <taxon>Bacteria</taxon>
        <taxon>Bacillati</taxon>
        <taxon>Bacillota</taxon>
        <taxon>Bacilli</taxon>
        <taxon>Bacillales</taxon>
        <taxon>Staphylococcaceae</taxon>
        <taxon>Macrococcoides</taxon>
    </lineage>
</organism>
<dbReference type="InterPro" id="IPR029060">
    <property type="entry name" value="PIN-like_dom_sf"/>
</dbReference>
<dbReference type="InterPro" id="IPR052041">
    <property type="entry name" value="Nucleic_acid_metab_PIN/TRAM"/>
</dbReference>
<sequence>MLRKLVLLIFIVVGASAGIFLIPEFIGLFNFEVPEILSNPYVDGAVGIAVFFLLFYWLVDRVVGLILKGEKLLLKISFIDLIIATFGMIIGLMIASMISLIFNFMGFPFLKNTVPIILAVVLGYLGFQVGIQKRGEILSFLPDRFQPNKRKSFDFPKLLDTSAIIDGRILSIVKCGFLDGTIVVPQGVLDELQLIADSTDGIKRDKGQRGLDILSELQETGHPVDIIPGNKNIKEVDQLLVTMAKDMKASVITTDFNLNKVCQVQGIQVLNVNDLSEAIKPVVAQGDKMLLNVTKSGKEEDQGVGYMEDGTMVVVEHGKKYINKQINVEVQSILQTSSGRIIFTKKVND</sequence>
<feature type="transmembrane region" description="Helical" evidence="1">
    <location>
        <begin position="79"/>
        <end position="102"/>
    </location>
</feature>
<evidence type="ECO:0000256" key="1">
    <source>
        <dbReference type="SAM" id="Phobius"/>
    </source>
</evidence>
<dbReference type="OrthoDB" id="9780734at2"/>
<dbReference type="STRING" id="1855823.MCCS_24360"/>
<evidence type="ECO:0000313" key="2">
    <source>
        <dbReference type="EMBL" id="ARQ08012.1"/>
    </source>
</evidence>
<keyword evidence="1" id="KW-0812">Transmembrane</keyword>
<gene>
    <name evidence="2" type="ORF">MCCS_24360</name>
</gene>
<dbReference type="EMBL" id="CP021059">
    <property type="protein sequence ID" value="ARQ08012.1"/>
    <property type="molecule type" value="Genomic_DNA"/>
</dbReference>
<dbReference type="PANTHER" id="PTHR11603">
    <property type="entry name" value="AAA FAMILY ATPASE"/>
    <property type="match status" value="1"/>
</dbReference>